<keyword evidence="4 13" id="KW-0547">Nucleotide-binding</keyword>
<feature type="domain" description="UVR" evidence="15">
    <location>
        <begin position="656"/>
        <end position="691"/>
    </location>
</feature>
<reference evidence="18 19" key="1">
    <citation type="submission" date="2016-11" db="EMBL/GenBank/DDBJ databases">
        <title>Study of marine rhodopsin-containing bacteria.</title>
        <authorList>
            <person name="Yoshizawa S."/>
            <person name="Kumagai Y."/>
            <person name="Kogure K."/>
        </authorList>
    </citation>
    <scope>NUCLEOTIDE SEQUENCE [LARGE SCALE GENOMIC DNA]</scope>
    <source>
        <strain evidence="18 19">SAORIC-28</strain>
    </source>
</reference>
<dbReference type="GO" id="GO:0009381">
    <property type="term" value="F:excinuclease ABC activity"/>
    <property type="evidence" value="ECO:0007669"/>
    <property type="project" value="UniProtKB-UniRule"/>
</dbReference>
<feature type="short sequence motif" description="Beta-hairpin" evidence="13">
    <location>
        <begin position="98"/>
        <end position="121"/>
    </location>
</feature>
<dbReference type="RefSeq" id="WP_095509801.1">
    <property type="nucleotide sequence ID" value="NZ_MQWD01000001.1"/>
</dbReference>
<dbReference type="CDD" id="cd18790">
    <property type="entry name" value="SF2_C_UvrB"/>
    <property type="match status" value="1"/>
</dbReference>
<dbReference type="Pfam" id="PF00271">
    <property type="entry name" value="Helicase_C"/>
    <property type="match status" value="1"/>
</dbReference>
<comment type="subcellular location">
    <subcellularLocation>
        <location evidence="1 13 14">Cytoplasm</location>
    </subcellularLocation>
</comment>
<dbReference type="GO" id="GO:0016887">
    <property type="term" value="F:ATP hydrolysis activity"/>
    <property type="evidence" value="ECO:0007669"/>
    <property type="project" value="InterPro"/>
</dbReference>
<comment type="similarity">
    <text evidence="2 13 14">Belongs to the UvrB family.</text>
</comment>
<dbReference type="EMBL" id="MQWD01000001">
    <property type="protein sequence ID" value="PAP76159.1"/>
    <property type="molecule type" value="Genomic_DNA"/>
</dbReference>
<dbReference type="Pfam" id="PF17757">
    <property type="entry name" value="UvrB_inter"/>
    <property type="match status" value="1"/>
</dbReference>
<protein>
    <recommendedName>
        <fullName evidence="12 13">UvrABC system protein B</fullName>
        <shortName evidence="13">Protein UvrB</shortName>
    </recommendedName>
    <alternativeName>
        <fullName evidence="13">Excinuclease ABC subunit B</fullName>
    </alternativeName>
</protein>
<evidence type="ECO:0000256" key="14">
    <source>
        <dbReference type="RuleBase" id="RU003587"/>
    </source>
</evidence>
<dbReference type="PROSITE" id="PS51192">
    <property type="entry name" value="HELICASE_ATP_BIND_1"/>
    <property type="match status" value="1"/>
</dbReference>
<sequence length="694" mass="78904">MASITRIDSPFKLSTAFQPMGDQPRAIGELTEGLFRGDPYQTLLGATGTGKTFTMANVIRNVGKPTLVISHNKTLAAQLYAEFRQFFPENAVEFFISYYDYYQPEAYIVSSDTYIEKDMAINEEIDRLRLRATSALVSGRQDVVIVASVSCIYGLGNPDEYKKRIVQVSPGQERDRDELLMELVHVFYNRNDVDFTPGTFRVRGDVVEVFPAYFEDQAYRIQFWGDEVERIARINPVTGEELSFEQDTLTIYPAKHFVTPQDQVDRAIAGIQEELRWRLAILRNDGNLVAAERLEQRTLFDIEMIKEIGYCSGIENYSRHMDGREPGTRPYCLLDYFQKNHGDDWQIVIDESHVTVPQVRGMYNGDRARKLNLVEHGFRLPSAMDNRPLTFEEFETFHHAVTFVSATPADYELETSGGVVVEQIIRPTGVLDPHVEVRPVEGQIDDLLAEIRDRVKAGGRVLVTTLTKRMAEDLTDYLDSFGVRVRYLHSDIDALERVDILRDLRLGEFDVLVGINLLREGLDLPEVNLVAILDADKEGFLRSERSLIQTAGRAARNADSLVVLYADRVTDSMARMMEETDRRRDIQRAYNEEHGITPMTVTKSIDDVRRGTAIADHKAEQDERRAKEKVSYYAGPDQLPKVADPVVKYLTDDQKRDLVAQLTREMDAAAENLEFEKAAELRDSIAQIEADLAA</sequence>
<feature type="domain" description="Helicase ATP-binding" evidence="16">
    <location>
        <begin position="32"/>
        <end position="190"/>
    </location>
</feature>
<evidence type="ECO:0000256" key="8">
    <source>
        <dbReference type="ARBA" id="ARBA00022881"/>
    </source>
</evidence>
<dbReference type="GO" id="GO:0006289">
    <property type="term" value="P:nucleotide-excision repair"/>
    <property type="evidence" value="ECO:0007669"/>
    <property type="project" value="UniProtKB-UniRule"/>
</dbReference>
<dbReference type="SMART" id="SM00487">
    <property type="entry name" value="DEXDc"/>
    <property type="match status" value="1"/>
</dbReference>
<dbReference type="PROSITE" id="PS50151">
    <property type="entry name" value="UVR"/>
    <property type="match status" value="1"/>
</dbReference>
<keyword evidence="7 13" id="KW-0067">ATP-binding</keyword>
<evidence type="ECO:0000313" key="18">
    <source>
        <dbReference type="EMBL" id="PAP76159.1"/>
    </source>
</evidence>
<evidence type="ECO:0000259" key="15">
    <source>
        <dbReference type="PROSITE" id="PS50151"/>
    </source>
</evidence>
<dbReference type="PANTHER" id="PTHR24029">
    <property type="entry name" value="UVRABC SYSTEM PROTEIN B"/>
    <property type="match status" value="1"/>
</dbReference>
<dbReference type="GO" id="GO:0005737">
    <property type="term" value="C:cytoplasm"/>
    <property type="evidence" value="ECO:0007669"/>
    <property type="project" value="UniProtKB-SubCell"/>
</dbReference>
<evidence type="ECO:0000256" key="13">
    <source>
        <dbReference type="HAMAP-Rule" id="MF_00204"/>
    </source>
</evidence>
<dbReference type="GO" id="GO:0009380">
    <property type="term" value="C:excinuclease repair complex"/>
    <property type="evidence" value="ECO:0007669"/>
    <property type="project" value="InterPro"/>
</dbReference>
<dbReference type="InterPro" id="IPR036876">
    <property type="entry name" value="UVR_dom_sf"/>
</dbReference>
<dbReference type="InterPro" id="IPR006935">
    <property type="entry name" value="Helicase/UvrB_N"/>
</dbReference>
<comment type="subunit">
    <text evidence="11 13 14">Forms a heterotetramer with UvrA during the search for lesions. Interacts with UvrC in an incision complex.</text>
</comment>
<dbReference type="InterPro" id="IPR001943">
    <property type="entry name" value="UVR_dom"/>
</dbReference>
<dbReference type="InterPro" id="IPR027417">
    <property type="entry name" value="P-loop_NTPase"/>
</dbReference>
<dbReference type="AlphaFoldDB" id="A0A271J092"/>
<dbReference type="PROSITE" id="PS51194">
    <property type="entry name" value="HELICASE_CTER"/>
    <property type="match status" value="1"/>
</dbReference>
<dbReference type="Pfam" id="PF04851">
    <property type="entry name" value="ResIII"/>
    <property type="match status" value="1"/>
</dbReference>
<accession>A0A271J092</accession>
<dbReference type="GO" id="GO:0003677">
    <property type="term" value="F:DNA binding"/>
    <property type="evidence" value="ECO:0007669"/>
    <property type="project" value="UniProtKB-UniRule"/>
</dbReference>
<evidence type="ECO:0000256" key="5">
    <source>
        <dbReference type="ARBA" id="ARBA00022763"/>
    </source>
</evidence>
<evidence type="ECO:0000256" key="6">
    <source>
        <dbReference type="ARBA" id="ARBA00022769"/>
    </source>
</evidence>
<keyword evidence="3 13" id="KW-0963">Cytoplasm</keyword>
<dbReference type="HAMAP" id="MF_00204">
    <property type="entry name" value="UvrB"/>
    <property type="match status" value="1"/>
</dbReference>
<dbReference type="SMART" id="SM00490">
    <property type="entry name" value="HELICc"/>
    <property type="match status" value="1"/>
</dbReference>
<evidence type="ECO:0000256" key="12">
    <source>
        <dbReference type="ARBA" id="ARBA00029504"/>
    </source>
</evidence>
<dbReference type="GO" id="GO:0005524">
    <property type="term" value="F:ATP binding"/>
    <property type="evidence" value="ECO:0007669"/>
    <property type="project" value="UniProtKB-UniRule"/>
</dbReference>
<dbReference type="CDD" id="cd17916">
    <property type="entry name" value="DEXHc_UvrB"/>
    <property type="match status" value="1"/>
</dbReference>
<dbReference type="Pfam" id="PF02151">
    <property type="entry name" value="UVR"/>
    <property type="match status" value="1"/>
</dbReference>
<dbReference type="InterPro" id="IPR041471">
    <property type="entry name" value="UvrB_inter"/>
</dbReference>
<gene>
    <name evidence="13" type="primary">uvrB</name>
    <name evidence="18" type="ORF">BSZ37_06715</name>
</gene>
<feature type="binding site" evidence="13">
    <location>
        <begin position="45"/>
        <end position="52"/>
    </location>
    <ligand>
        <name>ATP</name>
        <dbReference type="ChEBI" id="CHEBI:30616"/>
    </ligand>
</feature>
<evidence type="ECO:0000256" key="3">
    <source>
        <dbReference type="ARBA" id="ARBA00022490"/>
    </source>
</evidence>
<comment type="domain">
    <text evidence="13">The beta-hairpin motif is involved in DNA binding.</text>
</comment>
<dbReference type="InterPro" id="IPR014001">
    <property type="entry name" value="Helicase_ATP-bd"/>
</dbReference>
<evidence type="ECO:0000259" key="16">
    <source>
        <dbReference type="PROSITE" id="PS51192"/>
    </source>
</evidence>
<evidence type="ECO:0000256" key="11">
    <source>
        <dbReference type="ARBA" id="ARBA00026033"/>
    </source>
</evidence>
<dbReference type="InterPro" id="IPR024759">
    <property type="entry name" value="UvrB_YAD/RRR_dom"/>
</dbReference>
<dbReference type="NCBIfam" id="TIGR00631">
    <property type="entry name" value="uvrb"/>
    <property type="match status" value="1"/>
</dbReference>
<keyword evidence="8 13" id="KW-0267">Excision nuclease</keyword>
<evidence type="ECO:0000256" key="1">
    <source>
        <dbReference type="ARBA" id="ARBA00004496"/>
    </source>
</evidence>
<dbReference type="Gene3D" id="3.40.50.300">
    <property type="entry name" value="P-loop containing nucleotide triphosphate hydrolases"/>
    <property type="match status" value="3"/>
</dbReference>
<comment type="caution">
    <text evidence="18">The sequence shown here is derived from an EMBL/GenBank/DDBJ whole genome shotgun (WGS) entry which is preliminary data.</text>
</comment>
<evidence type="ECO:0000256" key="10">
    <source>
        <dbReference type="ARBA" id="ARBA00023236"/>
    </source>
</evidence>
<feature type="domain" description="Helicase C-terminal" evidence="17">
    <location>
        <begin position="443"/>
        <end position="605"/>
    </location>
</feature>
<dbReference type="SUPFAM" id="SSF52540">
    <property type="entry name" value="P-loop containing nucleoside triphosphate hydrolases"/>
    <property type="match status" value="2"/>
</dbReference>
<keyword evidence="10 13" id="KW-0742">SOS response</keyword>
<evidence type="ECO:0000256" key="7">
    <source>
        <dbReference type="ARBA" id="ARBA00022840"/>
    </source>
</evidence>
<dbReference type="OrthoDB" id="9806651at2"/>
<keyword evidence="19" id="KW-1185">Reference proteome</keyword>
<organism evidence="18 19">
    <name type="scientific">Rubrivirga marina</name>
    <dbReference type="NCBI Taxonomy" id="1196024"/>
    <lineage>
        <taxon>Bacteria</taxon>
        <taxon>Pseudomonadati</taxon>
        <taxon>Rhodothermota</taxon>
        <taxon>Rhodothermia</taxon>
        <taxon>Rhodothermales</taxon>
        <taxon>Rubricoccaceae</taxon>
        <taxon>Rubrivirga</taxon>
    </lineage>
</organism>
<evidence type="ECO:0000259" key="17">
    <source>
        <dbReference type="PROSITE" id="PS51194"/>
    </source>
</evidence>
<dbReference type="GO" id="GO:0009432">
    <property type="term" value="P:SOS response"/>
    <property type="evidence" value="ECO:0007669"/>
    <property type="project" value="UniProtKB-UniRule"/>
</dbReference>
<dbReference type="NCBIfam" id="NF003673">
    <property type="entry name" value="PRK05298.1"/>
    <property type="match status" value="1"/>
</dbReference>
<dbReference type="InterPro" id="IPR001650">
    <property type="entry name" value="Helicase_C-like"/>
</dbReference>
<keyword evidence="5 13" id="KW-0227">DNA damage</keyword>
<dbReference type="PANTHER" id="PTHR24029:SF0">
    <property type="entry name" value="UVRABC SYSTEM PROTEIN B"/>
    <property type="match status" value="1"/>
</dbReference>
<evidence type="ECO:0000256" key="4">
    <source>
        <dbReference type="ARBA" id="ARBA00022741"/>
    </source>
</evidence>
<comment type="function">
    <text evidence="13">The UvrABC repair system catalyzes the recognition and processing of DNA lesions. A damage recognition complex composed of 2 UvrA and 2 UvrB subunits scans DNA for abnormalities. Upon binding of the UvrA(2)B(2) complex to a putative damaged site, the DNA wraps around one UvrB monomer. DNA wrap is dependent on ATP binding by UvrB and probably causes local melting of the DNA helix, facilitating insertion of UvrB beta-hairpin between the DNA strands. Then UvrB probes one DNA strand for the presence of a lesion. If a lesion is found the UvrA subunits dissociate and the UvrB-DNA preincision complex is formed. This complex is subsequently bound by UvrC and the second UvrB is released. If no lesion is found, the DNA wraps around the other UvrB subunit that will check the other stand for damage.</text>
</comment>
<dbReference type="Proteomes" id="UP000216339">
    <property type="component" value="Unassembled WGS sequence"/>
</dbReference>
<keyword evidence="9 13" id="KW-0234">DNA repair</keyword>
<dbReference type="SUPFAM" id="SSF46600">
    <property type="entry name" value="C-terminal UvrC-binding domain of UvrB"/>
    <property type="match status" value="1"/>
</dbReference>
<dbReference type="InterPro" id="IPR004807">
    <property type="entry name" value="UvrB"/>
</dbReference>
<dbReference type="Pfam" id="PF12344">
    <property type="entry name" value="UvrB"/>
    <property type="match status" value="1"/>
</dbReference>
<dbReference type="Gene3D" id="4.10.860.10">
    <property type="entry name" value="UVR domain"/>
    <property type="match status" value="1"/>
</dbReference>
<keyword evidence="6 13" id="KW-0228">DNA excision</keyword>
<proteinExistence type="inferred from homology"/>
<evidence type="ECO:0000256" key="9">
    <source>
        <dbReference type="ARBA" id="ARBA00023204"/>
    </source>
</evidence>
<name>A0A271J092_9BACT</name>
<evidence type="ECO:0000256" key="2">
    <source>
        <dbReference type="ARBA" id="ARBA00008533"/>
    </source>
</evidence>
<evidence type="ECO:0000313" key="19">
    <source>
        <dbReference type="Proteomes" id="UP000216339"/>
    </source>
</evidence>